<evidence type="ECO:0000256" key="4">
    <source>
        <dbReference type="ARBA" id="ARBA00022801"/>
    </source>
</evidence>
<gene>
    <name evidence="8" type="ORF">H9L12_05920</name>
</gene>
<dbReference type="InterPro" id="IPR016047">
    <property type="entry name" value="M23ase_b-sheet_dom"/>
</dbReference>
<keyword evidence="4" id="KW-0378">Hydrolase</keyword>
<protein>
    <submittedName>
        <fullName evidence="8">M23 family metallopeptidase</fullName>
    </submittedName>
</protein>
<dbReference type="AlphaFoldDB" id="A0A7G9SDV8"/>
<evidence type="ECO:0000256" key="6">
    <source>
        <dbReference type="ARBA" id="ARBA00023049"/>
    </source>
</evidence>
<organism evidence="8 9">
    <name type="scientific">Sphingomonas rhizophila</name>
    <dbReference type="NCBI Taxonomy" id="2071607"/>
    <lineage>
        <taxon>Bacteria</taxon>
        <taxon>Pseudomonadati</taxon>
        <taxon>Pseudomonadota</taxon>
        <taxon>Alphaproteobacteria</taxon>
        <taxon>Sphingomonadales</taxon>
        <taxon>Sphingomonadaceae</taxon>
        <taxon>Sphingomonas</taxon>
    </lineage>
</organism>
<dbReference type="RefSeq" id="WP_187543018.1">
    <property type="nucleotide sequence ID" value="NZ_CP060717.1"/>
</dbReference>
<keyword evidence="6" id="KW-0482">Metalloprotease</keyword>
<comment type="cofactor">
    <cofactor evidence="1">
        <name>Zn(2+)</name>
        <dbReference type="ChEBI" id="CHEBI:29105"/>
    </cofactor>
</comment>
<dbReference type="Proteomes" id="UP000515955">
    <property type="component" value="Chromosome"/>
</dbReference>
<evidence type="ECO:0000256" key="3">
    <source>
        <dbReference type="ARBA" id="ARBA00022723"/>
    </source>
</evidence>
<dbReference type="GO" id="GO:0046872">
    <property type="term" value="F:metal ion binding"/>
    <property type="evidence" value="ECO:0007669"/>
    <property type="project" value="UniProtKB-KW"/>
</dbReference>
<evidence type="ECO:0000256" key="2">
    <source>
        <dbReference type="ARBA" id="ARBA00022670"/>
    </source>
</evidence>
<dbReference type="Gene3D" id="2.70.70.10">
    <property type="entry name" value="Glucose Permease (Domain IIA)"/>
    <property type="match status" value="1"/>
</dbReference>
<evidence type="ECO:0000256" key="1">
    <source>
        <dbReference type="ARBA" id="ARBA00001947"/>
    </source>
</evidence>
<name>A0A7G9SDV8_9SPHN</name>
<evidence type="ECO:0000313" key="9">
    <source>
        <dbReference type="Proteomes" id="UP000515955"/>
    </source>
</evidence>
<evidence type="ECO:0000313" key="8">
    <source>
        <dbReference type="EMBL" id="QNN66033.1"/>
    </source>
</evidence>
<keyword evidence="3" id="KW-0479">Metal-binding</keyword>
<dbReference type="CDD" id="cd12797">
    <property type="entry name" value="M23_peptidase"/>
    <property type="match status" value="1"/>
</dbReference>
<dbReference type="GO" id="GO:0006508">
    <property type="term" value="P:proteolysis"/>
    <property type="evidence" value="ECO:0007669"/>
    <property type="project" value="UniProtKB-KW"/>
</dbReference>
<dbReference type="SUPFAM" id="SSF51261">
    <property type="entry name" value="Duplicated hybrid motif"/>
    <property type="match status" value="1"/>
</dbReference>
<dbReference type="GO" id="GO:0004222">
    <property type="term" value="F:metalloendopeptidase activity"/>
    <property type="evidence" value="ECO:0007669"/>
    <property type="project" value="TreeGrafter"/>
</dbReference>
<dbReference type="Pfam" id="PF01551">
    <property type="entry name" value="Peptidase_M23"/>
    <property type="match status" value="1"/>
</dbReference>
<dbReference type="PANTHER" id="PTHR21666">
    <property type="entry name" value="PEPTIDASE-RELATED"/>
    <property type="match status" value="1"/>
</dbReference>
<feature type="domain" description="M23ase beta-sheet core" evidence="7">
    <location>
        <begin position="91"/>
        <end position="199"/>
    </location>
</feature>
<reference evidence="8 9" key="1">
    <citation type="submission" date="2020-08" db="EMBL/GenBank/DDBJ databases">
        <title>Genome sequence of Sphingomonas rhizophila KACC 19189T.</title>
        <authorList>
            <person name="Hyun D.-W."/>
            <person name="Bae J.-W."/>
        </authorList>
    </citation>
    <scope>NUCLEOTIDE SEQUENCE [LARGE SCALE GENOMIC DNA]</scope>
    <source>
        <strain evidence="8 9">KACC 19189</strain>
    </source>
</reference>
<dbReference type="InterPro" id="IPR011055">
    <property type="entry name" value="Dup_hybrid_motif"/>
</dbReference>
<keyword evidence="2" id="KW-0645">Protease</keyword>
<evidence type="ECO:0000259" key="7">
    <source>
        <dbReference type="Pfam" id="PF01551"/>
    </source>
</evidence>
<dbReference type="InterPro" id="IPR050570">
    <property type="entry name" value="Cell_wall_metabolism_enzyme"/>
</dbReference>
<sequence>MRHLMTVVVTAILVSAVWIFYGNITRSPATSDGKVAPAGDKAVVRPAGEAPMVLAESVTVGPAGLAIPVAGVKPSELTDTFTAARAGGARRHDAIDIMAAQGRVVIAAAPGTVEKLYNSVGKGGITAYIRSDDQLWTYYYAHLSAYAPGLHEGQRMRRGDAVGYVGYTGDASPDAPHLHFAINRMAPGERWWQGTPINPYPLLAGRSANR</sequence>
<dbReference type="PANTHER" id="PTHR21666:SF288">
    <property type="entry name" value="CELL DIVISION PROTEIN YTFB"/>
    <property type="match status" value="1"/>
</dbReference>
<keyword evidence="9" id="KW-1185">Reference proteome</keyword>
<evidence type="ECO:0000256" key="5">
    <source>
        <dbReference type="ARBA" id="ARBA00022833"/>
    </source>
</evidence>
<keyword evidence="5" id="KW-0862">Zinc</keyword>
<dbReference type="EMBL" id="CP060717">
    <property type="protein sequence ID" value="QNN66033.1"/>
    <property type="molecule type" value="Genomic_DNA"/>
</dbReference>
<accession>A0A7G9SDV8</accession>
<proteinExistence type="predicted"/>
<dbReference type="KEGG" id="srhi:H9L12_05920"/>